<evidence type="ECO:0000313" key="2">
    <source>
        <dbReference type="Proteomes" id="UP000485880"/>
    </source>
</evidence>
<dbReference type="AlphaFoldDB" id="A0A8B6M8F7"/>
<accession>A0A8B6M8F7</accession>
<protein>
    <submittedName>
        <fullName evidence="1">Uncharacterized protein</fullName>
    </submittedName>
</protein>
<comment type="caution">
    <text evidence="1">The sequence shown here is derived from an EMBL/GenBank/DDBJ whole genome shotgun (WGS) entry which is preliminary data.</text>
</comment>
<sequence>MLLSLLMKCECEMTMIDNVVTFFRGENDRDHVSTEGFGLLVCRILAPTEALFLHFAHSDGDLRVVEAVDGDGFKYAVASGSHKQLLTVALQAIGSFFGSSNRAKRTQRRARRLFRRGAAETEGRRPRPDAQLARASVTILTRTKPPARTR</sequence>
<keyword evidence="2" id="KW-1185">Reference proteome</keyword>
<dbReference type="EMBL" id="CABFMQ020000093">
    <property type="protein sequence ID" value="VTZ51317.1"/>
    <property type="molecule type" value="Genomic_DNA"/>
</dbReference>
<organism evidence="1 2">
    <name type="scientific">Methylocella tundrae</name>
    <dbReference type="NCBI Taxonomy" id="227605"/>
    <lineage>
        <taxon>Bacteria</taxon>
        <taxon>Pseudomonadati</taxon>
        <taxon>Pseudomonadota</taxon>
        <taxon>Alphaproteobacteria</taxon>
        <taxon>Hyphomicrobiales</taxon>
        <taxon>Beijerinckiaceae</taxon>
        <taxon>Methylocella</taxon>
    </lineage>
</organism>
<reference evidence="1 2" key="1">
    <citation type="submission" date="2019-05" db="EMBL/GenBank/DDBJ databases">
        <authorList>
            <person name="Farhan Ul Haque M."/>
        </authorList>
    </citation>
    <scope>NUCLEOTIDE SEQUENCE [LARGE SCALE GENOMIC DNA]</scope>
    <source>
        <strain evidence="1">2</strain>
    </source>
</reference>
<gene>
    <name evidence="1" type="ORF">MPC4_350023</name>
</gene>
<proteinExistence type="predicted"/>
<name>A0A8B6M8F7_METTU</name>
<dbReference type="Proteomes" id="UP000485880">
    <property type="component" value="Unassembled WGS sequence"/>
</dbReference>
<evidence type="ECO:0000313" key="1">
    <source>
        <dbReference type="EMBL" id="VTZ51317.1"/>
    </source>
</evidence>